<protein>
    <submittedName>
        <fullName evidence="1">Uncharacterized protein</fullName>
    </submittedName>
</protein>
<gene>
    <name evidence="1" type="ORF">SAMN05421872_102371</name>
</gene>
<keyword evidence="2" id="KW-1185">Reference proteome</keyword>
<dbReference type="EMBL" id="FMZM01000002">
    <property type="protein sequence ID" value="SDC47184.1"/>
    <property type="molecule type" value="Genomic_DNA"/>
</dbReference>
<dbReference type="AlphaFoldDB" id="A0A1G6LVU6"/>
<dbReference type="Proteomes" id="UP000199034">
    <property type="component" value="Unassembled WGS sequence"/>
</dbReference>
<dbReference type="OrthoDB" id="3793912at2"/>
<accession>A0A1G6LVU6</accession>
<sequence>MADDPDWLTWPQAAELVGCPISTIEHHARTGRITRRPGQGRRSGSLNRESVEEFAAWWREHTAGLQERRQHREDRRIRPPEPQGWIPATGAAERLGYAHSDHVVYLARQGRLEGRKVNGRWWVREAEVEAYREDRDRWISWLDAAQLVGCSHETIRRAVADGRIEKRVVHRAQASLSRASVERFAENRRR</sequence>
<proteinExistence type="predicted"/>
<organism evidence="1 2">
    <name type="scientific">Nocardioides lianchengensis</name>
    <dbReference type="NCBI Taxonomy" id="1045774"/>
    <lineage>
        <taxon>Bacteria</taxon>
        <taxon>Bacillati</taxon>
        <taxon>Actinomycetota</taxon>
        <taxon>Actinomycetes</taxon>
        <taxon>Propionibacteriales</taxon>
        <taxon>Nocardioidaceae</taxon>
        <taxon>Nocardioides</taxon>
    </lineage>
</organism>
<name>A0A1G6LVU6_9ACTN</name>
<reference evidence="1 2" key="1">
    <citation type="submission" date="2016-10" db="EMBL/GenBank/DDBJ databases">
        <authorList>
            <person name="de Groot N.N."/>
        </authorList>
    </citation>
    <scope>NUCLEOTIDE SEQUENCE [LARGE SCALE GENOMIC DNA]</scope>
    <source>
        <strain evidence="1 2">CGMCC 4.6858</strain>
    </source>
</reference>
<dbReference type="RefSeq" id="WP_090851810.1">
    <property type="nucleotide sequence ID" value="NZ_FMZM01000002.1"/>
</dbReference>
<evidence type="ECO:0000313" key="1">
    <source>
        <dbReference type="EMBL" id="SDC47184.1"/>
    </source>
</evidence>
<evidence type="ECO:0000313" key="2">
    <source>
        <dbReference type="Proteomes" id="UP000199034"/>
    </source>
</evidence>